<dbReference type="GO" id="GO:0008757">
    <property type="term" value="F:S-adenosylmethionine-dependent methyltransferase activity"/>
    <property type="evidence" value="ECO:0007669"/>
    <property type="project" value="InterPro"/>
</dbReference>
<sequence length="291" mass="33449">MCKSHLIQKGDTLYCADCNNSYPIEDGIPNLLPKKVSTEFSDSMNLWNKRYSSEGPELDEPYQNSYIIDNLKHINRFWASDRKGFFLEAGCGTANVSRFFSREGRRVVGIDFSMNALKKAKAAFNNERLDFLFVCCDIRNLPFRNDVFEFIYAGGSIEHFEDTKSSVAEFRRTLKPGGKLTALVPVISLSMLTYGMLYGNLPAVPGFFNIAKFVHHRLLKGKFAIYGYEKSFTVGQITNIFENGGLNNIETGYYDSYYEIKMFKSEFLKNICKKLLKHRLFWPMIYVNGEK</sequence>
<dbReference type="Pfam" id="PF08241">
    <property type="entry name" value="Methyltransf_11"/>
    <property type="match status" value="1"/>
</dbReference>
<dbReference type="InterPro" id="IPR029063">
    <property type="entry name" value="SAM-dependent_MTases_sf"/>
</dbReference>
<evidence type="ECO:0000259" key="1">
    <source>
        <dbReference type="Pfam" id="PF08241"/>
    </source>
</evidence>
<dbReference type="CDD" id="cd02440">
    <property type="entry name" value="AdoMet_MTases"/>
    <property type="match status" value="1"/>
</dbReference>
<dbReference type="AlphaFoldDB" id="A0A2J0L3T5"/>
<name>A0A2J0L3T5_9BACT</name>
<evidence type="ECO:0000313" key="2">
    <source>
        <dbReference type="EMBL" id="PIU41177.1"/>
    </source>
</evidence>
<dbReference type="Gene3D" id="2.20.25.10">
    <property type="match status" value="1"/>
</dbReference>
<reference evidence="2 3" key="1">
    <citation type="submission" date="2017-09" db="EMBL/GenBank/DDBJ databases">
        <title>Depth-based differentiation of microbial function through sediment-hosted aquifers and enrichment of novel symbionts in the deep terrestrial subsurface.</title>
        <authorList>
            <person name="Probst A.J."/>
            <person name="Ladd B."/>
            <person name="Jarett J.K."/>
            <person name="Geller-Mcgrath D.E."/>
            <person name="Sieber C.M."/>
            <person name="Emerson J.B."/>
            <person name="Anantharaman K."/>
            <person name="Thomas B.C."/>
            <person name="Malmstrom R."/>
            <person name="Stieglmeier M."/>
            <person name="Klingl A."/>
            <person name="Woyke T."/>
            <person name="Ryan C.M."/>
            <person name="Banfield J.F."/>
        </authorList>
    </citation>
    <scope>NUCLEOTIDE SEQUENCE [LARGE SCALE GENOMIC DNA]</scope>
    <source>
        <strain evidence="2">CG07_land_8_20_14_0_80_42_15</strain>
    </source>
</reference>
<dbReference type="SUPFAM" id="SSF53335">
    <property type="entry name" value="S-adenosyl-L-methionine-dependent methyltransferases"/>
    <property type="match status" value="1"/>
</dbReference>
<dbReference type="Proteomes" id="UP000230052">
    <property type="component" value="Unassembled WGS sequence"/>
</dbReference>
<dbReference type="EMBL" id="PEWV01000071">
    <property type="protein sequence ID" value="PIU41177.1"/>
    <property type="molecule type" value="Genomic_DNA"/>
</dbReference>
<dbReference type="InterPro" id="IPR013216">
    <property type="entry name" value="Methyltransf_11"/>
</dbReference>
<comment type="caution">
    <text evidence="2">The sequence shown here is derived from an EMBL/GenBank/DDBJ whole genome shotgun (WGS) entry which is preliminary data.</text>
</comment>
<dbReference type="PANTHER" id="PTHR43591">
    <property type="entry name" value="METHYLTRANSFERASE"/>
    <property type="match status" value="1"/>
</dbReference>
<dbReference type="SUPFAM" id="SSF158997">
    <property type="entry name" value="Trm112p-like"/>
    <property type="match status" value="1"/>
</dbReference>
<gene>
    <name evidence="2" type="ORF">COS99_07095</name>
</gene>
<dbReference type="Gene3D" id="3.40.50.150">
    <property type="entry name" value="Vaccinia Virus protein VP39"/>
    <property type="match status" value="1"/>
</dbReference>
<feature type="domain" description="Methyltransferase type 11" evidence="1">
    <location>
        <begin position="87"/>
        <end position="180"/>
    </location>
</feature>
<protein>
    <recommendedName>
        <fullName evidence="1">Methyltransferase type 11 domain-containing protein</fullName>
    </recommendedName>
</protein>
<organism evidence="2 3">
    <name type="scientific">Candidatus Aquitaenariimonas noxiae</name>
    <dbReference type="NCBI Taxonomy" id="1974741"/>
    <lineage>
        <taxon>Bacteria</taxon>
        <taxon>Pseudomonadati</taxon>
        <taxon>Candidatus Omnitrophota</taxon>
        <taxon>Candidatus Aquitaenariimonas</taxon>
    </lineage>
</organism>
<proteinExistence type="predicted"/>
<evidence type="ECO:0000313" key="3">
    <source>
        <dbReference type="Proteomes" id="UP000230052"/>
    </source>
</evidence>
<accession>A0A2J0L3T5</accession>